<dbReference type="AlphaFoldDB" id="A0A1F8B8Y3"/>
<evidence type="ECO:0000313" key="2">
    <source>
        <dbReference type="Proteomes" id="UP000176404"/>
    </source>
</evidence>
<dbReference type="EMBL" id="MGHD01000004">
    <property type="protein sequence ID" value="OGM60506.1"/>
    <property type="molecule type" value="Genomic_DNA"/>
</dbReference>
<organism evidence="1 2">
    <name type="scientific">Candidatus Woesebacteria bacterium RIFCSPLOWO2_01_FULL_39_10b</name>
    <dbReference type="NCBI Taxonomy" id="1802517"/>
    <lineage>
        <taxon>Bacteria</taxon>
        <taxon>Candidatus Woeseibacteriota</taxon>
    </lineage>
</organism>
<dbReference type="STRING" id="1802517.A2892_00580"/>
<evidence type="ECO:0000313" key="1">
    <source>
        <dbReference type="EMBL" id="OGM60506.1"/>
    </source>
</evidence>
<reference evidence="1 2" key="1">
    <citation type="journal article" date="2016" name="Nat. Commun.">
        <title>Thousands of microbial genomes shed light on interconnected biogeochemical processes in an aquifer system.</title>
        <authorList>
            <person name="Anantharaman K."/>
            <person name="Brown C.T."/>
            <person name="Hug L.A."/>
            <person name="Sharon I."/>
            <person name="Castelle C.J."/>
            <person name="Probst A.J."/>
            <person name="Thomas B.C."/>
            <person name="Singh A."/>
            <person name="Wilkins M.J."/>
            <person name="Karaoz U."/>
            <person name="Brodie E.L."/>
            <person name="Williams K.H."/>
            <person name="Hubbard S.S."/>
            <person name="Banfield J.F."/>
        </authorList>
    </citation>
    <scope>NUCLEOTIDE SEQUENCE [LARGE SCALE GENOMIC DNA]</scope>
</reference>
<protein>
    <submittedName>
        <fullName evidence="1">Uncharacterized protein</fullName>
    </submittedName>
</protein>
<dbReference type="Proteomes" id="UP000176404">
    <property type="component" value="Unassembled WGS sequence"/>
</dbReference>
<comment type="caution">
    <text evidence="1">The sequence shown here is derived from an EMBL/GenBank/DDBJ whole genome shotgun (WGS) entry which is preliminary data.</text>
</comment>
<name>A0A1F8B8Y3_9BACT</name>
<gene>
    <name evidence="1" type="ORF">A2892_00580</name>
</gene>
<accession>A0A1F8B8Y3</accession>
<proteinExistence type="predicted"/>
<sequence>MGFLEIFRKKQPSRLVMRLVDEEEMARRQEEYGRLFSGKKRPRAEIARVANLVEDIRSADPDSREKAEKAMLKEAIEDGQRSRQKLIKLGIKPTDVITEGELNKLARLVAKQRIDIDPNMLTGVNQRMLGGTIHFSSLLFEETFEENDVKKTPRSLGRFKRKRRRKEKKILKTYQPKIIFCDRLKHSAFFQNEIILPLLFFFFPKLLRSAPW</sequence>